<comment type="similarity">
    <text evidence="1 3">Belongs to the short-chain dehydrogenases/reductases (SDR) family.</text>
</comment>
<dbReference type="GO" id="GO:0016491">
    <property type="term" value="F:oxidoreductase activity"/>
    <property type="evidence" value="ECO:0007669"/>
    <property type="project" value="UniProtKB-KW"/>
</dbReference>
<reference evidence="5 8" key="3">
    <citation type="submission" date="2019-06" db="EMBL/GenBank/DDBJ databases">
        <title>Whole genome shotgun sequence of Brevibacillus reuszeri NBRC 15719.</title>
        <authorList>
            <person name="Hosoyama A."/>
            <person name="Uohara A."/>
            <person name="Ohji S."/>
            <person name="Ichikawa N."/>
        </authorList>
    </citation>
    <scope>NUCLEOTIDE SEQUENCE [LARGE SCALE GENOMIC DNA]</scope>
    <source>
        <strain evidence="5 8">NBRC 15719</strain>
    </source>
</reference>
<dbReference type="Proteomes" id="UP000036834">
    <property type="component" value="Unassembled WGS sequence"/>
</dbReference>
<dbReference type="RefSeq" id="WP_049742049.1">
    <property type="nucleotide sequence ID" value="NZ_BJON01000009.1"/>
</dbReference>
<dbReference type="STRING" id="54915.ADS79_29740"/>
<evidence type="ECO:0000256" key="1">
    <source>
        <dbReference type="ARBA" id="ARBA00006484"/>
    </source>
</evidence>
<sequence length="285" mass="30862">MNNFSNKVAVITGAASGIGRAIATRCAQEGMKIVLADVEEAALQAAEQELKSAGVTVLAVVTDVGKESDISALAQKTMETFGAVHLLFNNAGVGGGSTIWNSTSADWQWIMNVNLWGTIHATRIFVPIMLQQETECHIVNTASLAGLESGPGNSIYRVSKHALVSLTETLYHELKLMRSNIGVSVLCPGFVRTQICDADRNRPVELSKPGDIATPTPMTTMIDQFIRAGVEQGISPDEIAEQTFIAIKSNRFYILPDPAYKQSVKQRMEDILNQQNPTFVVPSTI</sequence>
<proteinExistence type="inferred from homology"/>
<evidence type="ECO:0000256" key="3">
    <source>
        <dbReference type="RuleBase" id="RU000363"/>
    </source>
</evidence>
<evidence type="ECO:0000313" key="7">
    <source>
        <dbReference type="Proteomes" id="UP000036834"/>
    </source>
</evidence>
<name>A0A0K9YMY4_9BACL</name>
<evidence type="ECO:0000313" key="8">
    <source>
        <dbReference type="Proteomes" id="UP000319578"/>
    </source>
</evidence>
<dbReference type="CDD" id="cd05233">
    <property type="entry name" value="SDR_c"/>
    <property type="match status" value="1"/>
</dbReference>
<dbReference type="InterPro" id="IPR002347">
    <property type="entry name" value="SDR_fam"/>
</dbReference>
<evidence type="ECO:0000313" key="6">
    <source>
        <dbReference type="EMBL" id="KNB70007.1"/>
    </source>
</evidence>
<reference evidence="6" key="2">
    <citation type="submission" date="2015-07" db="EMBL/GenBank/DDBJ databases">
        <title>MeaNS - Measles Nucleotide Surveillance Program.</title>
        <authorList>
            <person name="Tran T."/>
            <person name="Druce J."/>
        </authorList>
    </citation>
    <scope>NUCLEOTIDE SEQUENCE</scope>
    <source>
        <strain evidence="6">DSM 9887</strain>
    </source>
</reference>
<dbReference type="NCBIfam" id="NF004843">
    <property type="entry name" value="PRK06194.1"/>
    <property type="match status" value="1"/>
</dbReference>
<dbReference type="EMBL" id="BJON01000009">
    <property type="protein sequence ID" value="GED68624.1"/>
    <property type="molecule type" value="Genomic_DNA"/>
</dbReference>
<organism evidence="6 7">
    <name type="scientific">Brevibacillus reuszeri</name>
    <dbReference type="NCBI Taxonomy" id="54915"/>
    <lineage>
        <taxon>Bacteria</taxon>
        <taxon>Bacillati</taxon>
        <taxon>Bacillota</taxon>
        <taxon>Bacilli</taxon>
        <taxon>Bacillales</taxon>
        <taxon>Paenibacillaceae</taxon>
        <taxon>Brevibacillus</taxon>
    </lineage>
</organism>
<gene>
    <name evidence="6" type="ORF">ADS79_29740</name>
    <name evidence="5" type="ORF">BRE01_23260</name>
</gene>
<dbReference type="PANTHER" id="PTHR43391">
    <property type="entry name" value="RETINOL DEHYDROGENASE-RELATED"/>
    <property type="match status" value="1"/>
</dbReference>
<dbReference type="SUPFAM" id="SSF51735">
    <property type="entry name" value="NAD(P)-binding Rossmann-fold domains"/>
    <property type="match status" value="1"/>
</dbReference>
<reference evidence="7" key="1">
    <citation type="submission" date="2015-07" db="EMBL/GenBank/DDBJ databases">
        <title>Genome sequencing project for genomic taxonomy and phylogenomics of Bacillus-like bacteria.</title>
        <authorList>
            <person name="Liu B."/>
            <person name="Wang J."/>
            <person name="Zhu Y."/>
            <person name="Liu G."/>
            <person name="Chen Q."/>
            <person name="Chen Z."/>
            <person name="Lan J."/>
            <person name="Che J."/>
            <person name="Ge C."/>
            <person name="Shi H."/>
            <person name="Pan Z."/>
            <person name="Liu X."/>
        </authorList>
    </citation>
    <scope>NUCLEOTIDE SEQUENCE [LARGE SCALE GENOMIC DNA]</scope>
    <source>
        <strain evidence="7">DSM 9887</strain>
    </source>
</reference>
<feature type="domain" description="Ketoreductase" evidence="4">
    <location>
        <begin position="7"/>
        <end position="194"/>
    </location>
</feature>
<dbReference type="Proteomes" id="UP000319578">
    <property type="component" value="Unassembled WGS sequence"/>
</dbReference>
<keyword evidence="8" id="KW-1185">Reference proteome</keyword>
<protein>
    <submittedName>
        <fullName evidence="6">3-oxoacyl-ACP reductase</fullName>
    </submittedName>
    <submittedName>
        <fullName evidence="5">Short-chain dehydrogenase</fullName>
    </submittedName>
</protein>
<evidence type="ECO:0000256" key="2">
    <source>
        <dbReference type="ARBA" id="ARBA00023002"/>
    </source>
</evidence>
<evidence type="ECO:0000313" key="5">
    <source>
        <dbReference type="EMBL" id="GED68624.1"/>
    </source>
</evidence>
<comment type="caution">
    <text evidence="6">The sequence shown here is derived from an EMBL/GenBank/DDBJ whole genome shotgun (WGS) entry which is preliminary data.</text>
</comment>
<dbReference type="Pfam" id="PF00106">
    <property type="entry name" value="adh_short"/>
    <property type="match status" value="1"/>
</dbReference>
<dbReference type="AlphaFoldDB" id="A0A0K9YMY4"/>
<dbReference type="PRINTS" id="PR00080">
    <property type="entry name" value="SDRFAMILY"/>
</dbReference>
<dbReference type="GO" id="GO:0008206">
    <property type="term" value="P:bile acid metabolic process"/>
    <property type="evidence" value="ECO:0007669"/>
    <property type="project" value="UniProtKB-ARBA"/>
</dbReference>
<keyword evidence="2" id="KW-0560">Oxidoreductase</keyword>
<evidence type="ECO:0000259" key="4">
    <source>
        <dbReference type="SMART" id="SM00822"/>
    </source>
</evidence>
<dbReference type="OrthoDB" id="9775296at2"/>
<accession>A0A0K9YMY4</accession>
<dbReference type="PANTHER" id="PTHR43391:SF26">
    <property type="entry name" value="BLL7251 PROTEIN"/>
    <property type="match status" value="1"/>
</dbReference>
<dbReference type="EMBL" id="LGIQ01000011">
    <property type="protein sequence ID" value="KNB70007.1"/>
    <property type="molecule type" value="Genomic_DNA"/>
</dbReference>
<dbReference type="SMART" id="SM00822">
    <property type="entry name" value="PKS_KR"/>
    <property type="match status" value="1"/>
</dbReference>
<dbReference type="PATRIC" id="fig|54915.3.peg.5168"/>
<dbReference type="FunFam" id="3.40.50.720:FF:000084">
    <property type="entry name" value="Short-chain dehydrogenase reductase"/>
    <property type="match status" value="1"/>
</dbReference>
<dbReference type="InterPro" id="IPR036291">
    <property type="entry name" value="NAD(P)-bd_dom_sf"/>
</dbReference>
<dbReference type="InterPro" id="IPR057326">
    <property type="entry name" value="KR_dom"/>
</dbReference>
<dbReference type="PRINTS" id="PR00081">
    <property type="entry name" value="GDHRDH"/>
</dbReference>
<dbReference type="Gene3D" id="3.40.50.720">
    <property type="entry name" value="NAD(P)-binding Rossmann-like Domain"/>
    <property type="match status" value="1"/>
</dbReference>